<evidence type="ECO:0000313" key="3">
    <source>
        <dbReference type="Proteomes" id="UP000011668"/>
    </source>
</evidence>
<dbReference type="EMBL" id="AFRT01003278">
    <property type="protein sequence ID" value="ELU36522.1"/>
    <property type="molecule type" value="Genomic_DNA"/>
</dbReference>
<organism evidence="2 3">
    <name type="scientific">Thanatephorus cucumeris (strain AG1-IA)</name>
    <name type="common">Rice sheath blight fungus</name>
    <name type="synonym">Rhizoctonia solani</name>
    <dbReference type="NCBI Taxonomy" id="983506"/>
    <lineage>
        <taxon>Eukaryota</taxon>
        <taxon>Fungi</taxon>
        <taxon>Dikarya</taxon>
        <taxon>Basidiomycota</taxon>
        <taxon>Agaricomycotina</taxon>
        <taxon>Agaricomycetes</taxon>
        <taxon>Cantharellales</taxon>
        <taxon>Ceratobasidiaceae</taxon>
        <taxon>Rhizoctonia</taxon>
        <taxon>Rhizoctonia solani AG-1</taxon>
    </lineage>
</organism>
<evidence type="ECO:0000313" key="2">
    <source>
        <dbReference type="EMBL" id="ELU36522.1"/>
    </source>
</evidence>
<accession>L8WIG1</accession>
<feature type="region of interest" description="Disordered" evidence="1">
    <location>
        <begin position="182"/>
        <end position="215"/>
    </location>
</feature>
<dbReference type="HOGENOM" id="CLU_1046546_0_0_1"/>
<gene>
    <name evidence="2" type="ORF">AG1IA_09436</name>
</gene>
<evidence type="ECO:0000256" key="1">
    <source>
        <dbReference type="SAM" id="MobiDB-lite"/>
    </source>
</evidence>
<dbReference type="AlphaFoldDB" id="L8WIG1"/>
<protein>
    <submittedName>
        <fullName evidence="2">Uncharacterized protein</fullName>
    </submittedName>
</protein>
<dbReference type="OrthoDB" id="3132455at2759"/>
<keyword evidence="3" id="KW-1185">Reference proteome</keyword>
<comment type="caution">
    <text evidence="2">The sequence shown here is derived from an EMBL/GenBank/DDBJ whole genome shotgun (WGS) entry which is preliminary data.</text>
</comment>
<name>L8WIG1_THACA</name>
<sequence>MSHIPRGPCAIAFPRDQLLTLDDNKIGPVVLEALDNGAQEVGTLTAFSKLQKQTSGYDFAVDWSQIAIREEVIPWGITPYDFPASVLVGRAARGERFLYSREHGYDTRPTNVQLRAGRFATKPAESQNSDLAGACSESRDDRFTSCQLASDLLHRPASYTPSVAARLCVSFYPTHHPIGHESWFGPPTHEPDSRSGAPGPPSLLRSRGGSPTSPVWVSWPMRTSGQRINTGLNLPLGPQVKHRKEVTAPTFIVRDKGNVYCQAFPL</sequence>
<dbReference type="Proteomes" id="UP000011668">
    <property type="component" value="Unassembled WGS sequence"/>
</dbReference>
<proteinExistence type="predicted"/>
<reference evidence="2 3" key="1">
    <citation type="journal article" date="2013" name="Nat. Commun.">
        <title>The evolution and pathogenic mechanisms of the rice sheath blight pathogen.</title>
        <authorList>
            <person name="Zheng A."/>
            <person name="Lin R."/>
            <person name="Xu L."/>
            <person name="Qin P."/>
            <person name="Tang C."/>
            <person name="Ai P."/>
            <person name="Zhang D."/>
            <person name="Liu Y."/>
            <person name="Sun Z."/>
            <person name="Feng H."/>
            <person name="Wang Y."/>
            <person name="Chen Y."/>
            <person name="Liang X."/>
            <person name="Fu R."/>
            <person name="Li Q."/>
            <person name="Zhang J."/>
            <person name="Yu X."/>
            <person name="Xie Z."/>
            <person name="Ding L."/>
            <person name="Guan P."/>
            <person name="Tang J."/>
            <person name="Liang Y."/>
            <person name="Wang S."/>
            <person name="Deng Q."/>
            <person name="Li S."/>
            <person name="Zhu J."/>
            <person name="Wang L."/>
            <person name="Liu H."/>
            <person name="Li P."/>
        </authorList>
    </citation>
    <scope>NUCLEOTIDE SEQUENCE [LARGE SCALE GENOMIC DNA]</scope>
    <source>
        <strain evidence="3">AG-1 IA</strain>
    </source>
</reference>